<dbReference type="InterPro" id="IPR036412">
    <property type="entry name" value="HAD-like_sf"/>
</dbReference>
<evidence type="ECO:0000313" key="1">
    <source>
        <dbReference type="EMBL" id="ACV35886.1"/>
    </source>
</evidence>
<dbReference type="NCBIfam" id="TIGR01681">
    <property type="entry name" value="HAD-SF-IIIC"/>
    <property type="match status" value="1"/>
</dbReference>
<sequence>MEIQTTRYEAQAILFSAKIPRLALLNLSIGKCHDRLPTVNVWRNHGIESLIPLTTPFFDYQDWKVDFRLGGYDDTLMFGTWQAADAEILWLDSVRFLVNMSFGEWLAWLAQRLAALRAVSRAPIILATWSNEPRGTERLQAVADGLPAVYFADLQAACGEFNVPLLDSRSAALAGTPLSSFAQLVLARALACHWLPAALSPPIKAVALDLDNTLHEGVLGEDGVHGVRLTPGHAALQSFVKSLRARGIFLALVSRNELSDVEALFAARRDYPLCLADFSAVEVTWGDKAAALSRIASALRIAPDALVFVDDNPGELASVAMQLPQVHTVYAHPDADLTRRVLGFYPGLWRWRVESEDTKRVQDLHANTEREALAAEVADPADYFRGLQVKLTFRSDPTEQLARLADLCNKTNQFNLALRRFNLAEVAACVERSDARVTSVQLTDRLSDSGVIAVIVAMSQGEQLVVDELCISCRAMGRQLEDTMILTALQESAAFFGHTQVAFRVRIGPRNQPALAWLARLIGQSDTPAAGLHVLPVDKLLEFPPAEGVVIAWNDQ</sequence>
<dbReference type="EMBL" id="CP001715">
    <property type="protein sequence ID" value="ACV35886.1"/>
    <property type="molecule type" value="Genomic_DNA"/>
</dbReference>
<reference evidence="1" key="1">
    <citation type="submission" date="2009-08" db="EMBL/GenBank/DDBJ databases">
        <authorList>
            <consortium name="US DOE Joint Genome Institute"/>
            <person name="Lucas S."/>
            <person name="Copeland A."/>
            <person name="Lapidus A."/>
            <person name="Glavina del Rio T."/>
            <person name="Dalin E."/>
            <person name="Tice H."/>
            <person name="Bruce D."/>
            <person name="Barry K."/>
            <person name="Pitluck S."/>
            <person name="Lowry S."/>
            <person name="Larimer F."/>
            <person name="Land M."/>
            <person name="Hauser L."/>
            <person name="Kyrpides N."/>
            <person name="Ivanova N."/>
            <person name="McMahon K.D."/>
            <person name="Hugenholtz P."/>
        </authorList>
    </citation>
    <scope>NUCLEOTIDE SEQUENCE</scope>
    <source>
        <strain evidence="1">UW-1</strain>
    </source>
</reference>
<dbReference type="KEGG" id="app:CAP2UW1_2600"/>
<dbReference type="OrthoDB" id="323926at2"/>
<dbReference type="InterPro" id="IPR023214">
    <property type="entry name" value="HAD_sf"/>
</dbReference>
<proteinExistence type="predicted"/>
<accession>C7RS63</accession>
<dbReference type="InterPro" id="IPR010033">
    <property type="entry name" value="HAD_SF_ppase_IIIC"/>
</dbReference>
<dbReference type="eggNOG" id="COG3882">
    <property type="taxonomic scope" value="Bacteria"/>
</dbReference>
<dbReference type="NCBIfam" id="TIGR01686">
    <property type="entry name" value="FkbH"/>
    <property type="match status" value="1"/>
</dbReference>
<gene>
    <name evidence="1" type="ordered locus">CAP2UW1_2600</name>
</gene>
<dbReference type="Gene3D" id="3.40.50.1000">
    <property type="entry name" value="HAD superfamily/HAD-like"/>
    <property type="match status" value="1"/>
</dbReference>
<dbReference type="HOGENOM" id="CLU_018095_1_1_4"/>
<organism evidence="1">
    <name type="scientific">Accumulibacter regalis</name>
    <dbReference type="NCBI Taxonomy" id="522306"/>
    <lineage>
        <taxon>Bacteria</taxon>
        <taxon>Pseudomonadati</taxon>
        <taxon>Pseudomonadota</taxon>
        <taxon>Betaproteobacteria</taxon>
        <taxon>Candidatus Accumulibacter</taxon>
    </lineage>
</organism>
<dbReference type="AlphaFoldDB" id="C7RS63"/>
<protein>
    <submittedName>
        <fullName evidence="1">FkbH like protein</fullName>
    </submittedName>
</protein>
<reference evidence="1" key="2">
    <citation type="submission" date="2009-09" db="EMBL/GenBank/DDBJ databases">
        <title>Complete sequence of chromosome of Candidatus Accumulibacter phosphatis clade IIA str. UW-1.</title>
        <authorList>
            <consortium name="US DOE Joint Genome Institute"/>
            <person name="Martin H.G."/>
            <person name="Ivanova N."/>
            <person name="Kunin V."/>
            <person name="Warnecke F."/>
            <person name="Barry K."/>
            <person name="He S."/>
            <person name="Salamov A."/>
            <person name="Szeto E."/>
            <person name="Dalin E."/>
            <person name="Pangilinan J.L."/>
            <person name="Lapidus A."/>
            <person name="Lowry S."/>
            <person name="Kyrpides N.C."/>
            <person name="McMahon K.D."/>
            <person name="Hugenholtz P."/>
        </authorList>
    </citation>
    <scope>NUCLEOTIDE SEQUENCE [LARGE SCALE GENOMIC DNA]</scope>
    <source>
        <strain evidence="1">UW-1</strain>
    </source>
</reference>
<dbReference type="STRING" id="522306.CAP2UW1_2600"/>
<dbReference type="InterPro" id="IPR010037">
    <property type="entry name" value="FkbH_domain"/>
</dbReference>
<name>C7RS63_ACCRE</name>
<dbReference type="SUPFAM" id="SSF56784">
    <property type="entry name" value="HAD-like"/>
    <property type="match status" value="1"/>
</dbReference>